<sequence length="53" mass="5770">MKYLFAVMLSMTLSGCTAGDWIDAAGGIMQAKDQQQKDDRTKRIKAANKAAGY</sequence>
<evidence type="ECO:0000313" key="3">
    <source>
        <dbReference type="EMBL" id="QPF11020.1"/>
    </source>
</evidence>
<feature type="chain" id="PRO_5042924186" description="Lipoprotein" evidence="2">
    <location>
        <begin position="19"/>
        <end position="53"/>
    </location>
</feature>
<feature type="region of interest" description="Disordered" evidence="1">
    <location>
        <begin position="32"/>
        <end position="53"/>
    </location>
</feature>
<dbReference type="GeneID" id="57504761"/>
<dbReference type="EMBL" id="CP062916">
    <property type="protein sequence ID" value="QPF11020.1"/>
    <property type="molecule type" value="Genomic_DNA"/>
</dbReference>
<evidence type="ECO:0000313" key="4">
    <source>
        <dbReference type="Proteomes" id="UP000594500"/>
    </source>
</evidence>
<evidence type="ECO:0008006" key="5">
    <source>
        <dbReference type="Google" id="ProtNLM"/>
    </source>
</evidence>
<dbReference type="AlphaFoldDB" id="A0AAP9XT13"/>
<protein>
    <recommendedName>
        <fullName evidence="5">Lipoprotein</fullName>
    </recommendedName>
</protein>
<feature type="signal peptide" evidence="2">
    <location>
        <begin position="1"/>
        <end position="18"/>
    </location>
</feature>
<organism evidence="3 4">
    <name type="scientific">Raoultella terrigena</name>
    <name type="common">Klebsiella terrigena</name>
    <dbReference type="NCBI Taxonomy" id="577"/>
    <lineage>
        <taxon>Bacteria</taxon>
        <taxon>Pseudomonadati</taxon>
        <taxon>Pseudomonadota</taxon>
        <taxon>Gammaproteobacteria</taxon>
        <taxon>Enterobacterales</taxon>
        <taxon>Enterobacteriaceae</taxon>
        <taxon>Klebsiella/Raoultella group</taxon>
        <taxon>Raoultella</taxon>
    </lineage>
</organism>
<dbReference type="RefSeq" id="WP_167691662.1">
    <property type="nucleotide sequence ID" value="NZ_CP050508.1"/>
</dbReference>
<reference evidence="3 4" key="1">
    <citation type="submission" date="2020-10" db="EMBL/GenBank/DDBJ databases">
        <title>Resistance determinants and their genetic context in bacteria from a longitudinal study of pigs reared under conventional and antibiotic-free husbandry practices.</title>
        <authorList>
            <person name="Poulin-Laprade D."/>
            <person name="Brouard J.-S."/>
            <person name="Gagnon N."/>
            <person name="Turcotte A."/>
            <person name="Langlois A."/>
            <person name="Matte J.J."/>
            <person name="Carrillo C.D."/>
            <person name="Zaheer R."/>
            <person name="McAllister T."/>
            <person name="Topp E."/>
            <person name="Talbot G."/>
        </authorList>
    </citation>
    <scope>NUCLEOTIDE SEQUENCE [LARGE SCALE GENOMIC DNA]</scope>
    <source>
        <strain evidence="3 4">Res13-Abat-PEB01-P1-04-A</strain>
    </source>
</reference>
<dbReference type="PROSITE" id="PS51257">
    <property type="entry name" value="PROKAR_LIPOPROTEIN"/>
    <property type="match status" value="1"/>
</dbReference>
<evidence type="ECO:0000256" key="2">
    <source>
        <dbReference type="SAM" id="SignalP"/>
    </source>
</evidence>
<evidence type="ECO:0000256" key="1">
    <source>
        <dbReference type="SAM" id="MobiDB-lite"/>
    </source>
</evidence>
<name>A0AAP9XT13_RAOTE</name>
<gene>
    <name evidence="3" type="ORF">IMO34_11945</name>
</gene>
<keyword evidence="2" id="KW-0732">Signal</keyword>
<accession>A0AAP9XT13</accession>
<proteinExistence type="predicted"/>
<dbReference type="Proteomes" id="UP000594500">
    <property type="component" value="Chromosome"/>
</dbReference>